<organism evidence="3 4">
    <name type="scientific">Hohenbuehelia grisea</name>
    <dbReference type="NCBI Taxonomy" id="104357"/>
    <lineage>
        <taxon>Eukaryota</taxon>
        <taxon>Fungi</taxon>
        <taxon>Dikarya</taxon>
        <taxon>Basidiomycota</taxon>
        <taxon>Agaricomycotina</taxon>
        <taxon>Agaricomycetes</taxon>
        <taxon>Agaricomycetidae</taxon>
        <taxon>Agaricales</taxon>
        <taxon>Pleurotineae</taxon>
        <taxon>Pleurotaceae</taxon>
        <taxon>Hohenbuehelia</taxon>
    </lineage>
</organism>
<gene>
    <name evidence="3" type="ORF">HGRIS_004571</name>
</gene>
<comment type="caution">
    <text evidence="3">The sequence shown here is derived from an EMBL/GenBank/DDBJ whole genome shotgun (WGS) entry which is preliminary data.</text>
</comment>
<protein>
    <recommendedName>
        <fullName evidence="2">Aip3p/Bud6 N-terminal domain-containing protein</fullName>
    </recommendedName>
</protein>
<dbReference type="EMBL" id="JASNQZ010000008">
    <property type="protein sequence ID" value="KAL0953326.1"/>
    <property type="molecule type" value="Genomic_DNA"/>
</dbReference>
<feature type="domain" description="Aip3p/Bud6 N-terminal" evidence="2">
    <location>
        <begin position="46"/>
        <end position="153"/>
    </location>
</feature>
<proteinExistence type="predicted"/>
<feature type="compositionally biased region" description="Low complexity" evidence="1">
    <location>
        <begin position="18"/>
        <end position="27"/>
    </location>
</feature>
<evidence type="ECO:0000259" key="2">
    <source>
        <dbReference type="Pfam" id="PF23153"/>
    </source>
</evidence>
<name>A0ABR3JC96_9AGAR</name>
<sequence>MSMYANANGPRSANPRTSSSSNSSNHSGQWNWQNTNGQTSPSDVSASVHKLLLSTKHLQEALRLWSIEQMNETEVSDVYVQLGADFNAAVRAFAYHDIDLSDILNFTQVLREVLEGCLSEDPSPETLANFTPALRQALYHLLKGLQMRESAWKAAISR</sequence>
<dbReference type="Pfam" id="PF23153">
    <property type="entry name" value="Aip3p_Bud6_N"/>
    <property type="match status" value="1"/>
</dbReference>
<evidence type="ECO:0000313" key="3">
    <source>
        <dbReference type="EMBL" id="KAL0953326.1"/>
    </source>
</evidence>
<feature type="compositionally biased region" description="Polar residues" evidence="1">
    <location>
        <begin position="28"/>
        <end position="43"/>
    </location>
</feature>
<dbReference type="Proteomes" id="UP001556367">
    <property type="component" value="Unassembled WGS sequence"/>
</dbReference>
<feature type="region of interest" description="Disordered" evidence="1">
    <location>
        <begin position="1"/>
        <end position="43"/>
    </location>
</feature>
<accession>A0ABR3JC96</accession>
<keyword evidence="4" id="KW-1185">Reference proteome</keyword>
<evidence type="ECO:0000256" key="1">
    <source>
        <dbReference type="SAM" id="MobiDB-lite"/>
    </source>
</evidence>
<dbReference type="InterPro" id="IPR056279">
    <property type="entry name" value="Aip3p_Bud6_N"/>
</dbReference>
<evidence type="ECO:0000313" key="4">
    <source>
        <dbReference type="Proteomes" id="UP001556367"/>
    </source>
</evidence>
<reference evidence="4" key="1">
    <citation type="submission" date="2024-06" db="EMBL/GenBank/DDBJ databases">
        <title>Multi-omics analyses provide insights into the biosynthesis of the anticancer antibiotic pleurotin in Hohenbuehelia grisea.</title>
        <authorList>
            <person name="Weaver J.A."/>
            <person name="Alberti F."/>
        </authorList>
    </citation>
    <scope>NUCLEOTIDE SEQUENCE [LARGE SCALE GENOMIC DNA]</scope>
    <source>
        <strain evidence="4">T-177</strain>
    </source>
</reference>